<reference evidence="3 4" key="1">
    <citation type="submission" date="2020-11" db="EMBL/GenBank/DDBJ databases">
        <title>Sequencing the genomes of 1000 actinobacteria strains.</title>
        <authorList>
            <person name="Klenk H.-P."/>
        </authorList>
    </citation>
    <scope>NUCLEOTIDE SEQUENCE [LARGE SCALE GENOMIC DNA]</scope>
    <source>
        <strain evidence="3 4">DSM 101695</strain>
    </source>
</reference>
<name>A0ABS0KBH4_9ACTN</name>
<dbReference type="PANTHER" id="PTHR43000">
    <property type="entry name" value="DTDP-D-GLUCOSE 4,6-DEHYDRATASE-RELATED"/>
    <property type="match status" value="1"/>
</dbReference>
<evidence type="ECO:0000313" key="3">
    <source>
        <dbReference type="EMBL" id="MBG6105930.1"/>
    </source>
</evidence>
<dbReference type="SUPFAM" id="SSF51735">
    <property type="entry name" value="NAD(P)-binding Rossmann-fold domains"/>
    <property type="match status" value="1"/>
</dbReference>
<dbReference type="InterPro" id="IPR036291">
    <property type="entry name" value="NAD(P)-bd_dom_sf"/>
</dbReference>
<gene>
    <name evidence="3" type="ORF">IW249_006344</name>
</gene>
<feature type="domain" description="NAD-dependent epimerase/dehydratase" evidence="2">
    <location>
        <begin position="22"/>
        <end position="252"/>
    </location>
</feature>
<dbReference type="Proteomes" id="UP000631791">
    <property type="component" value="Unassembled WGS sequence"/>
</dbReference>
<dbReference type="Gene3D" id="3.40.50.720">
    <property type="entry name" value="NAD(P)-binding Rossmann-like Domain"/>
    <property type="match status" value="1"/>
</dbReference>
<dbReference type="Pfam" id="PF01370">
    <property type="entry name" value="Epimerase"/>
    <property type="match status" value="1"/>
</dbReference>
<dbReference type="InterPro" id="IPR001509">
    <property type="entry name" value="Epimerase_deHydtase"/>
</dbReference>
<sequence>MTSAQEPPDDEITAELERYSRVAVTGGSGFVGRHLVSALAARHGDVVALDVAPPPVPHPRRTQTRHVDLRDAQAVEAAVADADLVIHLAGNASGTVSVERPRFDFETNAVATFNLCEALTKSGVARLVYLSSAMVYGVPQVAPLPETHPVAPFLPYASSKLAGEHAVIGFCHAFGLEATIGRAFTLYGPGEKPQIAGGEVSQFLRWHLRGRPIHAAGDPDRKTRDFCHVEDLVQGLLLLAVRGRSGEVYNIGSGTETSLRELAHVIETVTGEPARLVSDGTVTEDTYRMVADITKLGGLGYRPRIPLLDGVRNLADALGDRPELPGVDTIFRAEQRLAASSGRA</sequence>
<dbReference type="GO" id="GO:0003978">
    <property type="term" value="F:UDP-glucose 4-epimerase activity"/>
    <property type="evidence" value="ECO:0007669"/>
    <property type="project" value="UniProtKB-EC"/>
</dbReference>
<protein>
    <submittedName>
        <fullName evidence="3">UDP-glucose 4-epimerase</fullName>
        <ecNumber evidence="3">5.1.3.2</ecNumber>
    </submittedName>
</protein>
<organism evidence="3 4">
    <name type="scientific">Micromonospora vinacea</name>
    <dbReference type="NCBI Taxonomy" id="709878"/>
    <lineage>
        <taxon>Bacteria</taxon>
        <taxon>Bacillati</taxon>
        <taxon>Actinomycetota</taxon>
        <taxon>Actinomycetes</taxon>
        <taxon>Micromonosporales</taxon>
        <taxon>Micromonosporaceae</taxon>
        <taxon>Micromonospora</taxon>
    </lineage>
</organism>
<keyword evidence="4" id="KW-1185">Reference proteome</keyword>
<proteinExistence type="inferred from homology"/>
<evidence type="ECO:0000259" key="2">
    <source>
        <dbReference type="Pfam" id="PF01370"/>
    </source>
</evidence>
<comment type="caution">
    <text evidence="3">The sequence shown here is derived from an EMBL/GenBank/DDBJ whole genome shotgun (WGS) entry which is preliminary data.</text>
</comment>
<evidence type="ECO:0000256" key="1">
    <source>
        <dbReference type="ARBA" id="ARBA00007637"/>
    </source>
</evidence>
<accession>A0ABS0KBH4</accession>
<dbReference type="EC" id="5.1.3.2" evidence="3"/>
<comment type="similarity">
    <text evidence="1">Belongs to the NAD(P)-dependent epimerase/dehydratase family.</text>
</comment>
<dbReference type="EMBL" id="JADOTY010000001">
    <property type="protein sequence ID" value="MBG6105930.1"/>
    <property type="molecule type" value="Genomic_DNA"/>
</dbReference>
<keyword evidence="3" id="KW-0413">Isomerase</keyword>
<evidence type="ECO:0000313" key="4">
    <source>
        <dbReference type="Proteomes" id="UP000631791"/>
    </source>
</evidence>
<dbReference type="RefSeq" id="WP_196924160.1">
    <property type="nucleotide sequence ID" value="NZ_JADOTY010000001.1"/>
</dbReference>